<dbReference type="SUPFAM" id="SSF53850">
    <property type="entry name" value="Periplasmic binding protein-like II"/>
    <property type="match status" value="1"/>
</dbReference>
<dbReference type="PANTHER" id="PTHR43649:SF12">
    <property type="entry name" value="DIACETYLCHITOBIOSE BINDING PROTEIN DASA"/>
    <property type="match status" value="1"/>
</dbReference>
<proteinExistence type="predicted"/>
<dbReference type="EMBL" id="JAVRFD010000019">
    <property type="protein sequence ID" value="MDT0547422.1"/>
    <property type="molecule type" value="Genomic_DNA"/>
</dbReference>
<evidence type="ECO:0000313" key="2">
    <source>
        <dbReference type="Proteomes" id="UP001180754"/>
    </source>
</evidence>
<name>A0ABU2XNK3_9ACTN</name>
<keyword evidence="2" id="KW-1185">Reference proteome</keyword>
<dbReference type="InterPro" id="IPR006059">
    <property type="entry name" value="SBP"/>
</dbReference>
<organism evidence="1 2">
    <name type="scientific">Streptomyces lonegramiae</name>
    <dbReference type="NCBI Taxonomy" id="3075524"/>
    <lineage>
        <taxon>Bacteria</taxon>
        <taxon>Bacillati</taxon>
        <taxon>Actinomycetota</taxon>
        <taxon>Actinomycetes</taxon>
        <taxon>Kitasatosporales</taxon>
        <taxon>Streptomycetaceae</taxon>
        <taxon>Streptomyces</taxon>
    </lineage>
</organism>
<dbReference type="Proteomes" id="UP001180754">
    <property type="component" value="Unassembled WGS sequence"/>
</dbReference>
<protein>
    <submittedName>
        <fullName evidence="1">Extracellular solute-binding protein</fullName>
    </submittedName>
</protein>
<comment type="caution">
    <text evidence="1">The sequence shown here is derived from an EMBL/GenBank/DDBJ whole genome shotgun (WGS) entry which is preliminary data.</text>
</comment>
<dbReference type="PANTHER" id="PTHR43649">
    <property type="entry name" value="ARABINOSE-BINDING PROTEIN-RELATED"/>
    <property type="match status" value="1"/>
</dbReference>
<dbReference type="Gene3D" id="3.40.190.10">
    <property type="entry name" value="Periplasmic binding protein-like II"/>
    <property type="match status" value="1"/>
</dbReference>
<gene>
    <name evidence="1" type="ORF">RND15_32665</name>
</gene>
<sequence length="487" mass="53291">MPSTSRSRIREEVRRLDELSDQLRRGRIGRRSFLSLASGMSAAALLTACGADSGSGKKTVPFYTTENDPQSLAFYKMVIEKFEKAHPGVKVKITLYQDENQLQYLQTAMQTGNDIGVFAPPAANILDWAEKRYLLPLTDLVKDIGEDDFLAGTRIRVKGQDYAMPFQAGASVLYYRKDLLDAAGLRPPRTYQDFLDAVTELDGKDGVDGISSGASNTPGMTTQFLAPYVYQSGWDYYGADGEVLFGKPEVLEGVKRHVAIMRHARKGAYNTNYPDLMNTYISGRAAFATMAGRLGVNLAKQNPKIAENTGVIAVPAGPFRTGKLAYGGKNQYSVYARTKHRAEAIAFLKALTTGANALAFSLTVPGHLLPPLKSVTARLRAEIPKSEDAYLKKHGDWVATIMDLVPDAMSPDLSMGSVHDHTYDGRLSNPCPWAGKAWAPPPADGAMIQDILIRGTDPEKAWQDAVAKLEKAAEEWKSAHPDWKPSV</sequence>
<evidence type="ECO:0000313" key="1">
    <source>
        <dbReference type="EMBL" id="MDT0547422.1"/>
    </source>
</evidence>
<reference evidence="1" key="1">
    <citation type="submission" date="2024-05" db="EMBL/GenBank/DDBJ databases">
        <title>30 novel species of actinomycetes from the DSMZ collection.</title>
        <authorList>
            <person name="Nouioui I."/>
        </authorList>
    </citation>
    <scope>NUCLEOTIDE SEQUENCE</scope>
    <source>
        <strain evidence="1">DSM 41529</strain>
    </source>
</reference>
<accession>A0ABU2XNK3</accession>
<dbReference type="RefSeq" id="WP_311727942.1">
    <property type="nucleotide sequence ID" value="NZ_JAVRFD010000019.1"/>
</dbReference>
<dbReference type="Pfam" id="PF01547">
    <property type="entry name" value="SBP_bac_1"/>
    <property type="match status" value="1"/>
</dbReference>
<dbReference type="InterPro" id="IPR050490">
    <property type="entry name" value="Bact_solute-bd_prot1"/>
</dbReference>